<feature type="compositionally biased region" description="Basic and acidic residues" evidence="6">
    <location>
        <begin position="146"/>
        <end position="189"/>
    </location>
</feature>
<evidence type="ECO:0000256" key="4">
    <source>
        <dbReference type="ARBA" id="ARBA00022989"/>
    </source>
</evidence>
<sequence length="342" mass="38538">MPYEDIYTIIRLAALSSIVVQQDLLKRFQGPVECMASDGWFSENTKKALIYGTVATTVVSLLSLSGACIIPLLRGKAKHRWMHFFVAMAVATLSSDAILHIIPQLLGAHDHGLAHGHHDHDHHGSIADAGNITKAWNSTSTVTASHADHDHEHDHDHDHDHTHAHGHNHDEHTVDKRHAHTHDDHHESTDQSLPSWLALNDERRILLRLSAILLLIYLLYFIEFVAYYRKRQSCSQQNSEPSLKRVAKITQCSGTLTNHAWEEEHSCAVTSSESKEVQMWLLAITAGMFLYVAWIDMLAHLKHDGVHKDHWSVACLLQYSGFAVGFVAIFALGWFEDELYSS</sequence>
<dbReference type="GO" id="GO:0071578">
    <property type="term" value="P:zinc ion import across plasma membrane"/>
    <property type="evidence" value="ECO:0007669"/>
    <property type="project" value="TreeGrafter"/>
</dbReference>
<dbReference type="EMBL" id="KE125661">
    <property type="protein sequence ID" value="EPB67495.1"/>
    <property type="molecule type" value="Genomic_DNA"/>
</dbReference>
<feature type="transmembrane region" description="Helical" evidence="7">
    <location>
        <begin position="280"/>
        <end position="299"/>
    </location>
</feature>
<gene>
    <name evidence="8" type="ORF">ANCCEY_13416</name>
</gene>
<keyword evidence="9" id="KW-1185">Reference proteome</keyword>
<evidence type="ECO:0000256" key="6">
    <source>
        <dbReference type="SAM" id="MobiDB-lite"/>
    </source>
</evidence>
<dbReference type="GO" id="GO:0030003">
    <property type="term" value="P:intracellular monoatomic cation homeostasis"/>
    <property type="evidence" value="ECO:0007669"/>
    <property type="project" value="TreeGrafter"/>
</dbReference>
<keyword evidence="3 7" id="KW-0812">Transmembrane</keyword>
<keyword evidence="4 7" id="KW-1133">Transmembrane helix</keyword>
<feature type="transmembrane region" description="Helical" evidence="7">
    <location>
        <begin position="48"/>
        <end position="72"/>
    </location>
</feature>
<proteinExistence type="inferred from homology"/>
<dbReference type="InterPro" id="IPR003689">
    <property type="entry name" value="ZIP"/>
</dbReference>
<protein>
    <submittedName>
        <fullName evidence="8">Metal cation transporter, ZIP family</fullName>
    </submittedName>
</protein>
<feature type="transmembrane region" description="Helical" evidence="7">
    <location>
        <begin position="311"/>
        <end position="335"/>
    </location>
</feature>
<accession>A0A0D6L718</accession>
<evidence type="ECO:0000313" key="9">
    <source>
        <dbReference type="Proteomes" id="UP000054495"/>
    </source>
</evidence>
<dbReference type="InterPro" id="IPR050799">
    <property type="entry name" value="ZIP_Transporter"/>
</dbReference>
<dbReference type="PANTHER" id="PTHR12191:SF37">
    <property type="entry name" value="ZINC TRANSPORTER FOI"/>
    <property type="match status" value="1"/>
</dbReference>
<comment type="subcellular location">
    <subcellularLocation>
        <location evidence="1">Membrane</location>
        <topology evidence="1">Multi-pass membrane protein</topology>
    </subcellularLocation>
</comment>
<evidence type="ECO:0000313" key="8">
    <source>
        <dbReference type="EMBL" id="EPB67495.1"/>
    </source>
</evidence>
<dbReference type="GO" id="GO:0005886">
    <property type="term" value="C:plasma membrane"/>
    <property type="evidence" value="ECO:0007669"/>
    <property type="project" value="TreeGrafter"/>
</dbReference>
<dbReference type="GO" id="GO:0140410">
    <property type="term" value="F:monoatomic cation:bicarbonate symporter activity"/>
    <property type="evidence" value="ECO:0007669"/>
    <property type="project" value="TreeGrafter"/>
</dbReference>
<feature type="transmembrane region" description="Helical" evidence="7">
    <location>
        <begin position="84"/>
        <end position="102"/>
    </location>
</feature>
<feature type="region of interest" description="Disordered" evidence="6">
    <location>
        <begin position="140"/>
        <end position="192"/>
    </location>
</feature>
<reference evidence="8 9" key="1">
    <citation type="submission" date="2013-05" db="EMBL/GenBank/DDBJ databases">
        <title>Draft genome of the parasitic nematode Anyclostoma ceylanicum.</title>
        <authorList>
            <person name="Mitreva M."/>
        </authorList>
    </citation>
    <scope>NUCLEOTIDE SEQUENCE [LARGE SCALE GENOMIC DNA]</scope>
</reference>
<evidence type="ECO:0000256" key="2">
    <source>
        <dbReference type="ARBA" id="ARBA00006939"/>
    </source>
</evidence>
<dbReference type="Proteomes" id="UP000054495">
    <property type="component" value="Unassembled WGS sequence"/>
</dbReference>
<evidence type="ECO:0000256" key="3">
    <source>
        <dbReference type="ARBA" id="ARBA00022692"/>
    </source>
</evidence>
<feature type="transmembrane region" description="Helical" evidence="7">
    <location>
        <begin position="205"/>
        <end position="228"/>
    </location>
</feature>
<organism evidence="8 9">
    <name type="scientific">Ancylostoma ceylanicum</name>
    <dbReference type="NCBI Taxonomy" id="53326"/>
    <lineage>
        <taxon>Eukaryota</taxon>
        <taxon>Metazoa</taxon>
        <taxon>Ecdysozoa</taxon>
        <taxon>Nematoda</taxon>
        <taxon>Chromadorea</taxon>
        <taxon>Rhabditida</taxon>
        <taxon>Rhabditina</taxon>
        <taxon>Rhabditomorpha</taxon>
        <taxon>Strongyloidea</taxon>
        <taxon>Ancylostomatidae</taxon>
        <taxon>Ancylostomatinae</taxon>
        <taxon>Ancylostoma</taxon>
    </lineage>
</organism>
<comment type="similarity">
    <text evidence="2">Belongs to the ZIP transporter (TC 2.A.5) family.</text>
</comment>
<dbReference type="GO" id="GO:0005385">
    <property type="term" value="F:zinc ion transmembrane transporter activity"/>
    <property type="evidence" value="ECO:0007669"/>
    <property type="project" value="TreeGrafter"/>
</dbReference>
<keyword evidence="5 7" id="KW-0472">Membrane</keyword>
<evidence type="ECO:0000256" key="5">
    <source>
        <dbReference type="ARBA" id="ARBA00023136"/>
    </source>
</evidence>
<evidence type="ECO:0000256" key="7">
    <source>
        <dbReference type="SAM" id="Phobius"/>
    </source>
</evidence>
<dbReference type="PANTHER" id="PTHR12191">
    <property type="entry name" value="SOLUTE CARRIER FAMILY 39"/>
    <property type="match status" value="1"/>
</dbReference>
<dbReference type="AlphaFoldDB" id="A0A0D6L718"/>
<name>A0A0D6L718_9BILA</name>
<dbReference type="Pfam" id="PF02535">
    <property type="entry name" value="Zip"/>
    <property type="match status" value="2"/>
</dbReference>
<evidence type="ECO:0000256" key="1">
    <source>
        <dbReference type="ARBA" id="ARBA00004141"/>
    </source>
</evidence>